<gene>
    <name evidence="2" type="ORF">NEOLEDRAFT_1126751</name>
</gene>
<feature type="signal peptide" evidence="1">
    <location>
        <begin position="1"/>
        <end position="31"/>
    </location>
</feature>
<proteinExistence type="predicted"/>
<dbReference type="EMBL" id="KV425552">
    <property type="protein sequence ID" value="KZT30017.1"/>
    <property type="molecule type" value="Genomic_DNA"/>
</dbReference>
<sequence length="90" mass="9862">MTAYTGAVQARKILLFLLCDAVASPLWFAVALPFEDQSDVAGSRSRGCNLYNWVIESSSLDMPHRVHDHGRIIKLEVRPSGKHSVAAEPG</sequence>
<keyword evidence="3" id="KW-1185">Reference proteome</keyword>
<dbReference type="AlphaFoldDB" id="A0A165VQ95"/>
<reference evidence="2 3" key="1">
    <citation type="journal article" date="2016" name="Mol. Biol. Evol.">
        <title>Comparative Genomics of Early-Diverging Mushroom-Forming Fungi Provides Insights into the Origins of Lignocellulose Decay Capabilities.</title>
        <authorList>
            <person name="Nagy L.G."/>
            <person name="Riley R."/>
            <person name="Tritt A."/>
            <person name="Adam C."/>
            <person name="Daum C."/>
            <person name="Floudas D."/>
            <person name="Sun H."/>
            <person name="Yadav J.S."/>
            <person name="Pangilinan J."/>
            <person name="Larsson K.H."/>
            <person name="Matsuura K."/>
            <person name="Barry K."/>
            <person name="Labutti K."/>
            <person name="Kuo R."/>
            <person name="Ohm R.A."/>
            <person name="Bhattacharya S.S."/>
            <person name="Shirouzu T."/>
            <person name="Yoshinaga Y."/>
            <person name="Martin F.M."/>
            <person name="Grigoriev I.V."/>
            <person name="Hibbett D.S."/>
        </authorList>
    </citation>
    <scope>NUCLEOTIDE SEQUENCE [LARGE SCALE GENOMIC DNA]</scope>
    <source>
        <strain evidence="2 3">HHB14362 ss-1</strain>
    </source>
</reference>
<evidence type="ECO:0000256" key="1">
    <source>
        <dbReference type="SAM" id="SignalP"/>
    </source>
</evidence>
<protein>
    <recommendedName>
        <fullName evidence="4">Secreted protein</fullName>
    </recommendedName>
</protein>
<accession>A0A165VQ95</accession>
<dbReference type="InParanoid" id="A0A165VQ95"/>
<organism evidence="2 3">
    <name type="scientific">Neolentinus lepideus HHB14362 ss-1</name>
    <dbReference type="NCBI Taxonomy" id="1314782"/>
    <lineage>
        <taxon>Eukaryota</taxon>
        <taxon>Fungi</taxon>
        <taxon>Dikarya</taxon>
        <taxon>Basidiomycota</taxon>
        <taxon>Agaricomycotina</taxon>
        <taxon>Agaricomycetes</taxon>
        <taxon>Gloeophyllales</taxon>
        <taxon>Gloeophyllaceae</taxon>
        <taxon>Neolentinus</taxon>
    </lineage>
</organism>
<feature type="chain" id="PRO_5007868160" description="Secreted protein" evidence="1">
    <location>
        <begin position="32"/>
        <end position="90"/>
    </location>
</feature>
<name>A0A165VQ95_9AGAM</name>
<evidence type="ECO:0008006" key="4">
    <source>
        <dbReference type="Google" id="ProtNLM"/>
    </source>
</evidence>
<evidence type="ECO:0000313" key="3">
    <source>
        <dbReference type="Proteomes" id="UP000076761"/>
    </source>
</evidence>
<dbReference type="Proteomes" id="UP000076761">
    <property type="component" value="Unassembled WGS sequence"/>
</dbReference>
<keyword evidence="1" id="KW-0732">Signal</keyword>
<evidence type="ECO:0000313" key="2">
    <source>
        <dbReference type="EMBL" id="KZT30017.1"/>
    </source>
</evidence>